<evidence type="ECO:0000256" key="2">
    <source>
        <dbReference type="ARBA" id="ARBA00023015"/>
    </source>
</evidence>
<dbReference type="Proteomes" id="UP000295729">
    <property type="component" value="Unassembled WGS sequence"/>
</dbReference>
<dbReference type="GO" id="GO:0006351">
    <property type="term" value="P:DNA-templated transcription"/>
    <property type="evidence" value="ECO:0007669"/>
    <property type="project" value="TreeGrafter"/>
</dbReference>
<evidence type="ECO:0000256" key="3">
    <source>
        <dbReference type="ARBA" id="ARBA00023125"/>
    </source>
</evidence>
<dbReference type="GO" id="GO:0003700">
    <property type="term" value="F:DNA-binding transcription factor activity"/>
    <property type="evidence" value="ECO:0007669"/>
    <property type="project" value="InterPro"/>
</dbReference>
<evidence type="ECO:0000259" key="5">
    <source>
        <dbReference type="PROSITE" id="PS50931"/>
    </source>
</evidence>
<dbReference type="SUPFAM" id="SSF46785">
    <property type="entry name" value="Winged helix' DNA-binding domain"/>
    <property type="match status" value="1"/>
</dbReference>
<dbReference type="PRINTS" id="PR00039">
    <property type="entry name" value="HTHLYSR"/>
</dbReference>
<dbReference type="RefSeq" id="WP_133559532.1">
    <property type="nucleotide sequence ID" value="NZ_SNZA01000001.1"/>
</dbReference>
<dbReference type="PANTHER" id="PTHR30537">
    <property type="entry name" value="HTH-TYPE TRANSCRIPTIONAL REGULATOR"/>
    <property type="match status" value="1"/>
</dbReference>
<dbReference type="InterPro" id="IPR005119">
    <property type="entry name" value="LysR_subst-bd"/>
</dbReference>
<keyword evidence="4" id="KW-0804">Transcription</keyword>
<comment type="similarity">
    <text evidence="1">Belongs to the LysR transcriptional regulatory family.</text>
</comment>
<keyword evidence="7" id="KW-1185">Reference proteome</keyword>
<dbReference type="AlphaFoldDB" id="A0A4R6XB79"/>
<accession>A0A4R6XB79</accession>
<dbReference type="InterPro" id="IPR058163">
    <property type="entry name" value="LysR-type_TF_proteobact-type"/>
</dbReference>
<dbReference type="EMBL" id="SNZA01000001">
    <property type="protein sequence ID" value="TDR14890.1"/>
    <property type="molecule type" value="Genomic_DNA"/>
</dbReference>
<proteinExistence type="inferred from homology"/>
<gene>
    <name evidence="6" type="ORF">C8D85_0239</name>
</gene>
<keyword evidence="2" id="KW-0805">Transcription regulation</keyword>
<dbReference type="SUPFAM" id="SSF53850">
    <property type="entry name" value="Periplasmic binding protein-like II"/>
    <property type="match status" value="1"/>
</dbReference>
<dbReference type="Pfam" id="PF00126">
    <property type="entry name" value="HTH_1"/>
    <property type="match status" value="1"/>
</dbReference>
<name>A0A4R6XB79_9GAMM</name>
<dbReference type="OrthoDB" id="6787458at2"/>
<feature type="domain" description="HTH lysR-type" evidence="5">
    <location>
        <begin position="13"/>
        <end position="68"/>
    </location>
</feature>
<dbReference type="PANTHER" id="PTHR30537:SF74">
    <property type="entry name" value="HTH-TYPE TRANSCRIPTIONAL REGULATOR TRPI"/>
    <property type="match status" value="1"/>
</dbReference>
<keyword evidence="3" id="KW-0238">DNA-binding</keyword>
<dbReference type="Gene3D" id="1.10.10.10">
    <property type="entry name" value="Winged helix-like DNA-binding domain superfamily/Winged helix DNA-binding domain"/>
    <property type="match status" value="1"/>
</dbReference>
<evidence type="ECO:0000313" key="7">
    <source>
        <dbReference type="Proteomes" id="UP000295729"/>
    </source>
</evidence>
<dbReference type="Gene3D" id="3.40.190.10">
    <property type="entry name" value="Periplasmic binding protein-like II"/>
    <property type="match status" value="2"/>
</dbReference>
<protein>
    <submittedName>
        <fullName evidence="6">LysR family transcriptional regulator</fullName>
    </submittedName>
</protein>
<dbReference type="InterPro" id="IPR000847">
    <property type="entry name" value="LysR_HTH_N"/>
</dbReference>
<dbReference type="InterPro" id="IPR036390">
    <property type="entry name" value="WH_DNA-bd_sf"/>
</dbReference>
<evidence type="ECO:0000256" key="4">
    <source>
        <dbReference type="ARBA" id="ARBA00023163"/>
    </source>
</evidence>
<dbReference type="InterPro" id="IPR036388">
    <property type="entry name" value="WH-like_DNA-bd_sf"/>
</dbReference>
<comment type="caution">
    <text evidence="6">The sequence shown here is derived from an EMBL/GenBank/DDBJ whole genome shotgun (WGS) entry which is preliminary data.</text>
</comment>
<dbReference type="GO" id="GO:0043565">
    <property type="term" value="F:sequence-specific DNA binding"/>
    <property type="evidence" value="ECO:0007669"/>
    <property type="project" value="TreeGrafter"/>
</dbReference>
<dbReference type="FunFam" id="1.10.10.10:FF:000038">
    <property type="entry name" value="Glycine cleavage system transcriptional activator"/>
    <property type="match status" value="1"/>
</dbReference>
<reference evidence="6 7" key="1">
    <citation type="submission" date="2019-03" db="EMBL/GenBank/DDBJ databases">
        <title>Genomic Encyclopedia of Type Strains, Phase IV (KMG-IV): sequencing the most valuable type-strain genomes for metagenomic binning, comparative biology and taxonomic classification.</title>
        <authorList>
            <person name="Goeker M."/>
        </authorList>
    </citation>
    <scope>NUCLEOTIDE SEQUENCE [LARGE SCALE GENOMIC DNA]</scope>
    <source>
        <strain evidence="6 7">DSM 5604</strain>
    </source>
</reference>
<dbReference type="CDD" id="cd08432">
    <property type="entry name" value="PBP2_GcdR_TrpI_HvrB_AmpR_like"/>
    <property type="match status" value="1"/>
</dbReference>
<dbReference type="PROSITE" id="PS50931">
    <property type="entry name" value="HTH_LYSR"/>
    <property type="match status" value="1"/>
</dbReference>
<organism evidence="6 7">
    <name type="scientific">Marinomonas communis</name>
    <dbReference type="NCBI Taxonomy" id="28254"/>
    <lineage>
        <taxon>Bacteria</taxon>
        <taxon>Pseudomonadati</taxon>
        <taxon>Pseudomonadota</taxon>
        <taxon>Gammaproteobacteria</taxon>
        <taxon>Oceanospirillales</taxon>
        <taxon>Oceanospirillaceae</taxon>
        <taxon>Marinomonas</taxon>
    </lineage>
</organism>
<evidence type="ECO:0000313" key="6">
    <source>
        <dbReference type="EMBL" id="TDR14890.1"/>
    </source>
</evidence>
<dbReference type="Pfam" id="PF03466">
    <property type="entry name" value="LysR_substrate"/>
    <property type="match status" value="1"/>
</dbReference>
<sequence>MHKPQTSNSKAPIRALWAFEATARLGSFKVAAEELNVTPGAVSQQIKKLEEWLGYALFERRTRKLVITEAAQALYQELSDSLSNLDQICQRYRAGASTDVSVSMSTSMAAKWLAPRLADFMILHPEINVRINATNDVVDFRKDKVDMAIRYFDGQAKDLNCQLLCEDEVMVVCSPSYQAKAQLGQIEQLNQTTLIEISLYPDWNFWLSKAGASVHCRGPKLYFDQSLLAIEAAKRGQGVTLSNKVLSAEELSNGTLIEPLPIRIPSGKGYYLVSPQNRRLSPSAKLFSDWLITSFSKI</sequence>
<evidence type="ECO:0000256" key="1">
    <source>
        <dbReference type="ARBA" id="ARBA00009437"/>
    </source>
</evidence>